<name>A0A7L1M3K5_BOMGA</name>
<feature type="domain" description="Arginosuccinate synthase C-terminal" evidence="17">
    <location>
        <begin position="180"/>
        <end position="406"/>
    </location>
</feature>
<dbReference type="InterPro" id="IPR014729">
    <property type="entry name" value="Rossmann-like_a/b/a_fold"/>
</dbReference>
<dbReference type="EC" id="6.3.4.5" evidence="4"/>
<dbReference type="Pfam" id="PF00764">
    <property type="entry name" value="Arginosuc_synth"/>
    <property type="match status" value="1"/>
</dbReference>
<dbReference type="FunFam" id="1.20.5.470:FF:000003">
    <property type="entry name" value="Argininosuccinate synthase 1"/>
    <property type="match status" value="1"/>
</dbReference>
<dbReference type="PANTHER" id="PTHR11587">
    <property type="entry name" value="ARGININOSUCCINATE SYNTHASE"/>
    <property type="match status" value="1"/>
</dbReference>
<protein>
    <recommendedName>
        <fullName evidence="5">Argininosuccinate synthase</fullName>
        <ecNumber evidence="4">6.3.4.5</ecNumber>
    </recommendedName>
    <alternativeName>
        <fullName evidence="14">Citrulline--aspartate ligase</fullName>
    </alternativeName>
</protein>
<dbReference type="InterPro" id="IPR018223">
    <property type="entry name" value="Arginosuc_synth_CS"/>
</dbReference>
<evidence type="ECO:0000259" key="17">
    <source>
        <dbReference type="Pfam" id="PF20979"/>
    </source>
</evidence>
<evidence type="ECO:0000256" key="8">
    <source>
        <dbReference type="ARBA" id="ARBA00022553"/>
    </source>
</evidence>
<evidence type="ECO:0000313" key="18">
    <source>
        <dbReference type="EMBL" id="NXN81971.1"/>
    </source>
</evidence>
<dbReference type="Pfam" id="PF20979">
    <property type="entry name" value="Arginosuc_syn_C"/>
    <property type="match status" value="1"/>
</dbReference>
<evidence type="ECO:0000256" key="2">
    <source>
        <dbReference type="ARBA" id="ARBA00004967"/>
    </source>
</evidence>
<dbReference type="GO" id="GO:0006526">
    <property type="term" value="P:L-arginine biosynthetic process"/>
    <property type="evidence" value="ECO:0007669"/>
    <property type="project" value="UniProtKB-UniPathway"/>
</dbReference>
<dbReference type="GO" id="GO:0000053">
    <property type="term" value="P:argininosuccinate metabolic process"/>
    <property type="evidence" value="ECO:0007669"/>
    <property type="project" value="TreeGrafter"/>
</dbReference>
<comment type="pathway">
    <text evidence="3">Nitrogen metabolism; urea cycle; (N(omega)-L-arginino)succinate from L-aspartate and L-citrulline: step 1/1.</text>
</comment>
<keyword evidence="8" id="KW-0597">Phosphoprotein</keyword>
<dbReference type="Gene3D" id="3.90.1260.10">
    <property type="entry name" value="Argininosuccinate synthetase, chain A, domain 2"/>
    <property type="match status" value="1"/>
</dbReference>
<gene>
    <name evidence="18" type="primary">Ass1</name>
    <name evidence="18" type="ORF">BOMGAR_R00303</name>
</gene>
<sequence length="419" mass="46796">MAQSKGTVVLAYSGGLDTSCILVWLKEQGYDVVAYLANIGQKEDFEAARKKALALGSKKVYIEDVSREFVEEFIWPAVQASALYEDRYLLGTALARPCIARKLVEVAQREGAQFVAHGATGKGNDQVRFELSCYALCPKIKVIAPWRLPEFYQRFPGRRELMDYAKKHGIPVPVTPQTPWSMDENLMHISYEAGILENPKSSYLSHLFNACGMMFRGDPDAGPSCPSSLPASAGVPVKVTNTGDGATRSSALELFVYLNDIAGKHGVGRIDIVENRFVGMKSRGIYETPAGTILYHAHLDIEAFTMDREVRKIKQGLSLKFSELVYNGFWHSPECEFLRECIARSQEPVQGTVRLSVFKGQVYILGRESPRSLYNEELVSMNVQGDYEPADATGFININSLRLKEYHRLQSKVTVKQDE</sequence>
<dbReference type="UniPathway" id="UPA00068">
    <property type="reaction ID" value="UER00113"/>
</dbReference>
<dbReference type="NCBIfam" id="NF001770">
    <property type="entry name" value="PRK00509.1"/>
    <property type="match status" value="1"/>
</dbReference>
<dbReference type="Gene3D" id="3.40.50.620">
    <property type="entry name" value="HUPs"/>
    <property type="match status" value="1"/>
</dbReference>
<keyword evidence="13" id="KW-0067">ATP-binding</keyword>
<keyword evidence="11" id="KW-0028">Amino-acid biosynthesis</keyword>
<dbReference type="GO" id="GO:0000050">
    <property type="term" value="P:urea cycle"/>
    <property type="evidence" value="ECO:0007669"/>
    <property type="project" value="UniProtKB-UniPathway"/>
</dbReference>
<comment type="caution">
    <text evidence="18">The sequence shown here is derived from an EMBL/GenBank/DDBJ whole genome shotgun (WGS) entry which is preliminary data.</text>
</comment>
<dbReference type="FunFam" id="3.40.50.620:FF:000019">
    <property type="entry name" value="Argininosuccinate synthase"/>
    <property type="match status" value="1"/>
</dbReference>
<accession>A0A7L1M3K5</accession>
<evidence type="ECO:0000256" key="7">
    <source>
        <dbReference type="ARBA" id="ARBA00022490"/>
    </source>
</evidence>
<proteinExistence type="inferred from homology"/>
<dbReference type="PROSITE" id="PS00564">
    <property type="entry name" value="ARGININOSUCCIN_SYN_1"/>
    <property type="match status" value="1"/>
</dbReference>
<feature type="domain" description="Arginosuccinate synthase-like N-terminal" evidence="16">
    <location>
        <begin position="8"/>
        <end position="171"/>
    </location>
</feature>
<dbReference type="AlphaFoldDB" id="A0A7L1M3K5"/>
<dbReference type="PROSITE" id="PS00565">
    <property type="entry name" value="ARGININOSUCCIN_SYN_2"/>
    <property type="match status" value="1"/>
</dbReference>
<keyword evidence="9" id="KW-0055">Arginine biosynthesis</keyword>
<evidence type="ECO:0000256" key="11">
    <source>
        <dbReference type="ARBA" id="ARBA00022605"/>
    </source>
</evidence>
<keyword evidence="12" id="KW-0547">Nucleotide-binding</keyword>
<evidence type="ECO:0000256" key="9">
    <source>
        <dbReference type="ARBA" id="ARBA00022571"/>
    </source>
</evidence>
<evidence type="ECO:0000256" key="4">
    <source>
        <dbReference type="ARBA" id="ARBA00012286"/>
    </source>
</evidence>
<evidence type="ECO:0000313" key="19">
    <source>
        <dbReference type="Proteomes" id="UP000532545"/>
    </source>
</evidence>
<dbReference type="InterPro" id="IPR023434">
    <property type="entry name" value="Arginosuc_synth_type_1_subfam"/>
</dbReference>
<comment type="subcellular location">
    <subcellularLocation>
        <location evidence="1">Cytoplasm</location>
        <location evidence="1">Cytosol</location>
    </subcellularLocation>
</comment>
<keyword evidence="6" id="KW-0835">Urea cycle</keyword>
<comment type="pathway">
    <text evidence="2">Amino-acid biosynthesis; L-arginine biosynthesis; L-arginine from L-ornithine and carbamoyl phosphate: step 2/3.</text>
</comment>
<feature type="non-terminal residue" evidence="18">
    <location>
        <position position="1"/>
    </location>
</feature>
<feature type="non-terminal residue" evidence="18">
    <location>
        <position position="419"/>
    </location>
</feature>
<dbReference type="InterPro" id="IPR024074">
    <property type="entry name" value="AS_cat/multimer_dom_body"/>
</dbReference>
<dbReference type="PANTHER" id="PTHR11587:SF2">
    <property type="entry name" value="ARGININOSUCCINATE SYNTHASE"/>
    <property type="match status" value="1"/>
</dbReference>
<dbReference type="InterPro" id="IPR048268">
    <property type="entry name" value="Arginosuc_syn_C"/>
</dbReference>
<dbReference type="UniPathway" id="UPA00158">
    <property type="reaction ID" value="UER00272"/>
</dbReference>
<evidence type="ECO:0000256" key="15">
    <source>
        <dbReference type="ARBA" id="ARBA00049077"/>
    </source>
</evidence>
<dbReference type="NCBIfam" id="TIGR00032">
    <property type="entry name" value="argG"/>
    <property type="match status" value="1"/>
</dbReference>
<dbReference type="SUPFAM" id="SSF69864">
    <property type="entry name" value="Argininosuccinate synthetase, C-terminal domain"/>
    <property type="match status" value="1"/>
</dbReference>
<dbReference type="FunFam" id="3.90.1260.10:FF:000005">
    <property type="entry name" value="Argininosuccinate synthase 1"/>
    <property type="match status" value="1"/>
</dbReference>
<organism evidence="18 19">
    <name type="scientific">Bombycilla garrulus</name>
    <name type="common">Bohemian waxwing</name>
    <name type="synonym">Lanius garrulus</name>
    <dbReference type="NCBI Taxonomy" id="125297"/>
    <lineage>
        <taxon>Eukaryota</taxon>
        <taxon>Metazoa</taxon>
        <taxon>Chordata</taxon>
        <taxon>Craniata</taxon>
        <taxon>Vertebrata</taxon>
        <taxon>Euteleostomi</taxon>
        <taxon>Archelosauria</taxon>
        <taxon>Archosauria</taxon>
        <taxon>Dinosauria</taxon>
        <taxon>Saurischia</taxon>
        <taxon>Theropoda</taxon>
        <taxon>Coelurosauria</taxon>
        <taxon>Aves</taxon>
        <taxon>Neognathae</taxon>
        <taxon>Neoaves</taxon>
        <taxon>Telluraves</taxon>
        <taxon>Australaves</taxon>
        <taxon>Passeriformes</taxon>
        <taxon>Bombycillidae</taxon>
        <taxon>Bombycilla</taxon>
    </lineage>
</organism>
<dbReference type="GO" id="GO:0005829">
    <property type="term" value="C:cytosol"/>
    <property type="evidence" value="ECO:0007669"/>
    <property type="project" value="UniProtKB-SubCell"/>
</dbReference>
<keyword evidence="7" id="KW-0963">Cytoplasm</keyword>
<keyword evidence="19" id="KW-1185">Reference proteome</keyword>
<evidence type="ECO:0000256" key="12">
    <source>
        <dbReference type="ARBA" id="ARBA00022741"/>
    </source>
</evidence>
<dbReference type="Proteomes" id="UP000532545">
    <property type="component" value="Unassembled WGS sequence"/>
</dbReference>
<evidence type="ECO:0000256" key="6">
    <source>
        <dbReference type="ARBA" id="ARBA00022436"/>
    </source>
</evidence>
<evidence type="ECO:0000256" key="3">
    <source>
        <dbReference type="ARBA" id="ARBA00005154"/>
    </source>
</evidence>
<dbReference type="GO" id="GO:0004055">
    <property type="term" value="F:argininosuccinate synthase activity"/>
    <property type="evidence" value="ECO:0007669"/>
    <property type="project" value="UniProtKB-EC"/>
</dbReference>
<reference evidence="18 19" key="1">
    <citation type="submission" date="2019-09" db="EMBL/GenBank/DDBJ databases">
        <title>Bird 10,000 Genomes (B10K) Project - Family phase.</title>
        <authorList>
            <person name="Zhang G."/>
        </authorList>
    </citation>
    <scope>NUCLEOTIDE SEQUENCE [LARGE SCALE GENOMIC DNA]</scope>
    <source>
        <strain evidence="18">B10K-DU-002-23</strain>
        <tissue evidence="18">Muscle</tissue>
    </source>
</reference>
<dbReference type="EMBL" id="VXBU01006793">
    <property type="protein sequence ID" value="NXN81971.1"/>
    <property type="molecule type" value="Genomic_DNA"/>
</dbReference>
<keyword evidence="10" id="KW-0436">Ligase</keyword>
<dbReference type="Gene3D" id="1.20.5.470">
    <property type="entry name" value="Single helix bin"/>
    <property type="match status" value="1"/>
</dbReference>
<dbReference type="CDD" id="cd01999">
    <property type="entry name" value="ASS"/>
    <property type="match status" value="1"/>
</dbReference>
<evidence type="ECO:0000256" key="10">
    <source>
        <dbReference type="ARBA" id="ARBA00022598"/>
    </source>
</evidence>
<dbReference type="OrthoDB" id="1688907at2759"/>
<dbReference type="HAMAP" id="MF_00005">
    <property type="entry name" value="Arg_succ_synth_type1"/>
    <property type="match status" value="1"/>
</dbReference>
<comment type="catalytic activity">
    <reaction evidence="15">
        <text>L-citrulline + L-aspartate + ATP = 2-(N(omega)-L-arginino)succinate + AMP + diphosphate + H(+)</text>
        <dbReference type="Rhea" id="RHEA:10932"/>
        <dbReference type="ChEBI" id="CHEBI:15378"/>
        <dbReference type="ChEBI" id="CHEBI:29991"/>
        <dbReference type="ChEBI" id="CHEBI:30616"/>
        <dbReference type="ChEBI" id="CHEBI:33019"/>
        <dbReference type="ChEBI" id="CHEBI:57472"/>
        <dbReference type="ChEBI" id="CHEBI:57743"/>
        <dbReference type="ChEBI" id="CHEBI:456215"/>
        <dbReference type="EC" id="6.3.4.5"/>
    </reaction>
</comment>
<dbReference type="InterPro" id="IPR048267">
    <property type="entry name" value="Arginosuc_syn_N"/>
</dbReference>
<evidence type="ECO:0000256" key="13">
    <source>
        <dbReference type="ARBA" id="ARBA00022840"/>
    </source>
</evidence>
<dbReference type="InterPro" id="IPR001518">
    <property type="entry name" value="Arginosuc_synth"/>
</dbReference>
<dbReference type="SUPFAM" id="SSF52402">
    <property type="entry name" value="Adenine nucleotide alpha hydrolases-like"/>
    <property type="match status" value="1"/>
</dbReference>
<evidence type="ECO:0000256" key="5">
    <source>
        <dbReference type="ARBA" id="ARBA00014810"/>
    </source>
</evidence>
<dbReference type="GO" id="GO:0005524">
    <property type="term" value="F:ATP binding"/>
    <property type="evidence" value="ECO:0007669"/>
    <property type="project" value="UniProtKB-KW"/>
</dbReference>
<evidence type="ECO:0000256" key="1">
    <source>
        <dbReference type="ARBA" id="ARBA00004514"/>
    </source>
</evidence>
<evidence type="ECO:0000256" key="14">
    <source>
        <dbReference type="ARBA" id="ARBA00029916"/>
    </source>
</evidence>
<evidence type="ECO:0000259" key="16">
    <source>
        <dbReference type="Pfam" id="PF00764"/>
    </source>
</evidence>